<dbReference type="InterPro" id="IPR052613">
    <property type="entry name" value="LicD_transferase"/>
</dbReference>
<dbReference type="RefSeq" id="WP_337318277.1">
    <property type="nucleotide sequence ID" value="NZ_JBBDGN010000003.1"/>
</dbReference>
<evidence type="ECO:0000313" key="5">
    <source>
        <dbReference type="Proteomes" id="UP001366085"/>
    </source>
</evidence>
<dbReference type="Pfam" id="PF13649">
    <property type="entry name" value="Methyltransf_25"/>
    <property type="match status" value="1"/>
</dbReference>
<gene>
    <name evidence="4" type="ORF">WDU93_05195</name>
</gene>
<dbReference type="GO" id="GO:0008168">
    <property type="term" value="F:methyltransferase activity"/>
    <property type="evidence" value="ECO:0007669"/>
    <property type="project" value="UniProtKB-KW"/>
</dbReference>
<proteinExistence type="predicted"/>
<dbReference type="CDD" id="cd02440">
    <property type="entry name" value="AdoMet_MTases"/>
    <property type="match status" value="1"/>
</dbReference>
<feature type="domain" description="Methyltransferase" evidence="3">
    <location>
        <begin position="341"/>
        <end position="390"/>
    </location>
</feature>
<evidence type="ECO:0000259" key="3">
    <source>
        <dbReference type="Pfam" id="PF13649"/>
    </source>
</evidence>
<name>A0ABU8LK76_9MICO</name>
<protein>
    <submittedName>
        <fullName evidence="4">Methyltransferase domain-containing protein</fullName>
    </submittedName>
</protein>
<dbReference type="SUPFAM" id="SSF53335">
    <property type="entry name" value="S-adenosyl-L-methionine-dependent methyltransferases"/>
    <property type="match status" value="1"/>
</dbReference>
<dbReference type="InterPro" id="IPR029063">
    <property type="entry name" value="SAM-dependent_MTases_sf"/>
</dbReference>
<reference evidence="4 5" key="1">
    <citation type="submission" date="2024-02" db="EMBL/GenBank/DDBJ databases">
        <authorList>
            <person name="Saticioglu I.B."/>
        </authorList>
    </citation>
    <scope>NUCLEOTIDE SEQUENCE [LARGE SCALE GENOMIC DNA]</scope>
    <source>
        <strain evidence="4 5">Mu-43</strain>
    </source>
</reference>
<comment type="caution">
    <text evidence="4">The sequence shown here is derived from an EMBL/GenBank/DDBJ whole genome shotgun (WGS) entry which is preliminary data.</text>
</comment>
<dbReference type="InterPro" id="IPR041698">
    <property type="entry name" value="Methyltransf_25"/>
</dbReference>
<keyword evidence="4" id="KW-0489">Methyltransferase</keyword>
<organism evidence="4 5">
    <name type="scientific">Microbacterium istanbulense</name>
    <dbReference type="NCBI Taxonomy" id="3122049"/>
    <lineage>
        <taxon>Bacteria</taxon>
        <taxon>Bacillati</taxon>
        <taxon>Actinomycetota</taxon>
        <taxon>Actinomycetes</taxon>
        <taxon>Micrococcales</taxon>
        <taxon>Microbacteriaceae</taxon>
        <taxon>Microbacterium</taxon>
    </lineage>
</organism>
<dbReference type="GO" id="GO:0032259">
    <property type="term" value="P:methylation"/>
    <property type="evidence" value="ECO:0007669"/>
    <property type="project" value="UniProtKB-KW"/>
</dbReference>
<feature type="domain" description="LicD/FKTN/FKRP nucleotidyltransferase" evidence="2">
    <location>
        <begin position="138"/>
        <end position="165"/>
    </location>
</feature>
<keyword evidence="4" id="KW-0808">Transferase</keyword>
<evidence type="ECO:0000259" key="2">
    <source>
        <dbReference type="Pfam" id="PF04991"/>
    </source>
</evidence>
<dbReference type="PANTHER" id="PTHR13627:SF31">
    <property type="entry name" value="RIBITOL 5-PHOSPHATE TRANSFERASE FKRP"/>
    <property type="match status" value="1"/>
</dbReference>
<accession>A0ABU8LK76</accession>
<dbReference type="PANTHER" id="PTHR13627">
    <property type="entry name" value="FUKUTIN RELATED PROTEIN"/>
    <property type="match status" value="1"/>
</dbReference>
<feature type="region of interest" description="Disordered" evidence="1">
    <location>
        <begin position="510"/>
        <end position="532"/>
    </location>
</feature>
<evidence type="ECO:0000313" key="4">
    <source>
        <dbReference type="EMBL" id="MEJ1091083.1"/>
    </source>
</evidence>
<dbReference type="EMBL" id="JBBDGN010000003">
    <property type="protein sequence ID" value="MEJ1091083.1"/>
    <property type="molecule type" value="Genomic_DNA"/>
</dbReference>
<dbReference type="Proteomes" id="UP001366085">
    <property type="component" value="Unassembled WGS sequence"/>
</dbReference>
<dbReference type="Pfam" id="PF04991">
    <property type="entry name" value="LicD"/>
    <property type="match status" value="1"/>
</dbReference>
<evidence type="ECO:0000256" key="1">
    <source>
        <dbReference type="SAM" id="MobiDB-lite"/>
    </source>
</evidence>
<sequence length="532" mass="60291">MIVDGKGIVLDPFTIEDAQVVDVRFDGHRVWSARVPYSVDGVIALKWPNALKTRLTGVTDVAVTDSATGREIDSQVDVRFGRRSSRLELVDARGRWLAMTKWDRLGPVLEGRDDEVGRLLLENGRKLVDDLIEDGHDVYIVGGTLLGIVRDGGLLPHDDDLDLAFYCKAENAVDLGLVSYRMERALQRRGYTVVRHSLAHLEIEFFNDEGQPDHYIDIFTGFFIDDDYCQPFALKGPEVARDDLLPTKQREIDGVPFPEPQNPEAWLSYAYGPGWRVPDPTFKFVTPKSTRWRFEGWFGVFNRGRVYWDKHYLESDEPTGFTSARGAIRRFLKDIPPSARILDLGCGDGRWTPALAAQGNRVTAVDYSHEALRIARNGAAADGVEYRYLNINDRAALLELGAWMLGTGDEWYVFAHHTAQTLTRVNRQNLFLFLDLVLRGDGFADLVNDETFSARYKRGRPSTWHLPTSWVERELDGHPIHLERVGRRVRWDAGQPRKVATLRLRRTAGRVAAGDNTTRRERASEDSVDGEI</sequence>
<dbReference type="InterPro" id="IPR007074">
    <property type="entry name" value="LicD/FKTN/FKRP_NTP_transf"/>
</dbReference>
<dbReference type="Gene3D" id="3.40.50.150">
    <property type="entry name" value="Vaccinia Virus protein VP39"/>
    <property type="match status" value="1"/>
</dbReference>
<keyword evidence="5" id="KW-1185">Reference proteome</keyword>